<gene>
    <name evidence="2" type="ORF">HNR07_000056</name>
</gene>
<dbReference type="Proteomes" id="UP000579647">
    <property type="component" value="Unassembled WGS sequence"/>
</dbReference>
<accession>A0A840VX34</accession>
<dbReference type="EMBL" id="JACHDO010000001">
    <property type="protein sequence ID" value="MBB5488919.1"/>
    <property type="molecule type" value="Genomic_DNA"/>
</dbReference>
<dbReference type="AlphaFoldDB" id="A0A840VX34"/>
<evidence type="ECO:0000313" key="3">
    <source>
        <dbReference type="Proteomes" id="UP000579647"/>
    </source>
</evidence>
<evidence type="ECO:0000256" key="1">
    <source>
        <dbReference type="SAM" id="MobiDB-lite"/>
    </source>
</evidence>
<feature type="region of interest" description="Disordered" evidence="1">
    <location>
        <begin position="19"/>
        <end position="38"/>
    </location>
</feature>
<protein>
    <submittedName>
        <fullName evidence="2">Uncharacterized protein</fullName>
    </submittedName>
</protein>
<sequence>MNLSTPRRAMDFFSGVAYHGRDLGPEPRPSTAVPDLQA</sequence>
<evidence type="ECO:0000313" key="2">
    <source>
        <dbReference type="EMBL" id="MBB5488919.1"/>
    </source>
</evidence>
<comment type="caution">
    <text evidence="2">The sequence shown here is derived from an EMBL/GenBank/DDBJ whole genome shotgun (WGS) entry which is preliminary data.</text>
</comment>
<name>A0A840VX34_9ACTN</name>
<reference evidence="2 3" key="1">
    <citation type="submission" date="2020-08" db="EMBL/GenBank/DDBJ databases">
        <title>Sequencing the genomes of 1000 actinobacteria strains.</title>
        <authorList>
            <person name="Klenk H.-P."/>
        </authorList>
    </citation>
    <scope>NUCLEOTIDE SEQUENCE [LARGE SCALE GENOMIC DNA]</scope>
    <source>
        <strain evidence="2 3">DSM 44598</strain>
    </source>
</reference>
<proteinExistence type="predicted"/>
<organism evidence="2 3">
    <name type="scientific">Nocardiopsis metallicus</name>
    <dbReference type="NCBI Taxonomy" id="179819"/>
    <lineage>
        <taxon>Bacteria</taxon>
        <taxon>Bacillati</taxon>
        <taxon>Actinomycetota</taxon>
        <taxon>Actinomycetes</taxon>
        <taxon>Streptosporangiales</taxon>
        <taxon>Nocardiopsidaceae</taxon>
        <taxon>Nocardiopsis</taxon>
    </lineage>
</organism>
<keyword evidence="3" id="KW-1185">Reference proteome</keyword>